<evidence type="ECO:0000313" key="2">
    <source>
        <dbReference type="Proteomes" id="UP000598820"/>
    </source>
</evidence>
<keyword evidence="2" id="KW-1185">Reference proteome</keyword>
<proteinExistence type="predicted"/>
<evidence type="ECO:0000313" key="1">
    <source>
        <dbReference type="EMBL" id="MBD2704233.1"/>
    </source>
</evidence>
<protein>
    <submittedName>
        <fullName evidence="1">DUF4249 domain-containing protein</fullName>
    </submittedName>
</protein>
<dbReference type="Proteomes" id="UP000598820">
    <property type="component" value="Unassembled WGS sequence"/>
</dbReference>
<dbReference type="EMBL" id="JACWZY010000029">
    <property type="protein sequence ID" value="MBD2704233.1"/>
    <property type="molecule type" value="Genomic_DNA"/>
</dbReference>
<reference evidence="1" key="1">
    <citation type="submission" date="2020-09" db="EMBL/GenBank/DDBJ databases">
        <authorList>
            <person name="Kim M.K."/>
        </authorList>
    </citation>
    <scope>NUCLEOTIDE SEQUENCE</scope>
    <source>
        <strain evidence="1">BT702</strain>
    </source>
</reference>
<dbReference type="InterPro" id="IPR025345">
    <property type="entry name" value="DUF4249"/>
</dbReference>
<accession>A0A927ASQ4</accession>
<gene>
    <name evidence="1" type="ORF">IC229_26555</name>
</gene>
<organism evidence="1 2">
    <name type="scientific">Spirosoma profusum</name>
    <dbReference type="NCBI Taxonomy" id="2771354"/>
    <lineage>
        <taxon>Bacteria</taxon>
        <taxon>Pseudomonadati</taxon>
        <taxon>Bacteroidota</taxon>
        <taxon>Cytophagia</taxon>
        <taxon>Cytophagales</taxon>
        <taxon>Cytophagaceae</taxon>
        <taxon>Spirosoma</taxon>
    </lineage>
</organism>
<comment type="caution">
    <text evidence="1">The sequence shown here is derived from an EMBL/GenBank/DDBJ whole genome shotgun (WGS) entry which is preliminary data.</text>
</comment>
<dbReference type="Pfam" id="PF14054">
    <property type="entry name" value="DUF4249"/>
    <property type="match status" value="1"/>
</dbReference>
<dbReference type="AlphaFoldDB" id="A0A927ASQ4"/>
<dbReference type="PROSITE" id="PS51257">
    <property type="entry name" value="PROKAR_LIPOPROTEIN"/>
    <property type="match status" value="1"/>
</dbReference>
<sequence length="359" mass="40597">MKKVVTQRYTEKTRRYTEVLLIFSVYFCFTSLFSCVDEVQLPIRQVQARLVVDGLITDEPPPYSIKLTLSGAYSSGSGFPEELIINGAVVTITDNNDRTVQLEQDPLLPSYYWVRDPAFRGQVGHRYTLNVVLPDGTVFVSAPELLRAVAPLEQIQAEYRLANGYSGQPDLYNILINTHDPAMLGDYYRWSTYSYVPRWTGTDPRHSTCTLCSCWVPYYSQLTSVLSDALINGNRISRRSVFDSPVYAVGKQYVEVRQYSLSRAAYQYWTLFEEQRSRTGSLFDPQPASIEGNVHLQADTTVLALGYFGASAVSRQRLVIPGDTIQYDRFLNRLNKAFIPSGTCPSTFTEFILAPPASW</sequence>
<name>A0A927ASQ4_9BACT</name>